<reference evidence="1 2" key="1">
    <citation type="submission" date="2017-03" db="EMBL/GenBank/DDBJ databases">
        <authorList>
            <person name="Afonso C.L."/>
            <person name="Miller P.J."/>
            <person name="Scott M.A."/>
            <person name="Spackman E."/>
            <person name="Goraichik I."/>
            <person name="Dimitrov K.M."/>
            <person name="Suarez D.L."/>
            <person name="Swayne D.E."/>
        </authorList>
    </citation>
    <scope>NUCLEOTIDE SEQUENCE [LARGE SCALE GENOMIC DNA]</scope>
    <source>
        <strain evidence="2">8(6)</strain>
    </source>
</reference>
<organism evidence="1 2">
    <name type="scientific">Brevibacterium aurantiacum</name>
    <dbReference type="NCBI Taxonomy" id="273384"/>
    <lineage>
        <taxon>Bacteria</taxon>
        <taxon>Bacillati</taxon>
        <taxon>Actinomycetota</taxon>
        <taxon>Actinomycetes</taxon>
        <taxon>Micrococcales</taxon>
        <taxon>Brevibacteriaceae</taxon>
        <taxon>Brevibacterium</taxon>
    </lineage>
</organism>
<name>A0A2H1J8T2_BREAU</name>
<gene>
    <name evidence="1" type="ORF">BAURA86_01415</name>
</gene>
<accession>A0A2H1J8T2</accession>
<protein>
    <submittedName>
        <fullName evidence="1">Uncharacterized protein</fullName>
    </submittedName>
</protein>
<evidence type="ECO:0000313" key="2">
    <source>
        <dbReference type="Proteomes" id="UP000234300"/>
    </source>
</evidence>
<dbReference type="EMBL" id="FXZI01000004">
    <property type="protein sequence ID" value="SMX83803.1"/>
    <property type="molecule type" value="Genomic_DNA"/>
</dbReference>
<sequence length="13" mass="1630">MNQHPYSLQRDLK</sequence>
<dbReference type="Proteomes" id="UP000234300">
    <property type="component" value="Unassembled WGS sequence"/>
</dbReference>
<evidence type="ECO:0000313" key="1">
    <source>
        <dbReference type="EMBL" id="SMX83803.1"/>
    </source>
</evidence>
<proteinExistence type="predicted"/>